<accession>A0ACC2MSQ1</accession>
<evidence type="ECO:0000313" key="1">
    <source>
        <dbReference type="EMBL" id="KAJ8648787.1"/>
    </source>
</evidence>
<name>A0ACC2MSQ1_PERAE</name>
<dbReference type="EMBL" id="CM056809">
    <property type="protein sequence ID" value="KAJ8648787.1"/>
    <property type="molecule type" value="Genomic_DNA"/>
</dbReference>
<reference evidence="1 2" key="1">
    <citation type="journal article" date="2022" name="Hortic Res">
        <title>A haplotype resolved chromosomal level avocado genome allows analysis of novel avocado genes.</title>
        <authorList>
            <person name="Nath O."/>
            <person name="Fletcher S.J."/>
            <person name="Hayward A."/>
            <person name="Shaw L.M."/>
            <person name="Masouleh A.K."/>
            <person name="Furtado A."/>
            <person name="Henry R.J."/>
            <person name="Mitter N."/>
        </authorList>
    </citation>
    <scope>NUCLEOTIDE SEQUENCE [LARGE SCALE GENOMIC DNA]</scope>
    <source>
        <strain evidence="2">cv. Hass</strain>
    </source>
</reference>
<protein>
    <submittedName>
        <fullName evidence="1">Uncharacterized protein</fullName>
    </submittedName>
</protein>
<proteinExistence type="predicted"/>
<evidence type="ECO:0000313" key="2">
    <source>
        <dbReference type="Proteomes" id="UP001234297"/>
    </source>
</evidence>
<dbReference type="Proteomes" id="UP001234297">
    <property type="component" value="Chromosome 1"/>
</dbReference>
<organism evidence="1 2">
    <name type="scientific">Persea americana</name>
    <name type="common">Avocado</name>
    <dbReference type="NCBI Taxonomy" id="3435"/>
    <lineage>
        <taxon>Eukaryota</taxon>
        <taxon>Viridiplantae</taxon>
        <taxon>Streptophyta</taxon>
        <taxon>Embryophyta</taxon>
        <taxon>Tracheophyta</taxon>
        <taxon>Spermatophyta</taxon>
        <taxon>Magnoliopsida</taxon>
        <taxon>Magnoliidae</taxon>
        <taxon>Laurales</taxon>
        <taxon>Lauraceae</taxon>
        <taxon>Persea</taxon>
    </lineage>
</organism>
<gene>
    <name evidence="1" type="ORF">MRB53_001810</name>
</gene>
<sequence>MEFFREFQKTKLGTPKGETPESLLGTSSPAPSGGISDEEQSLSGTSKHGKGMAAPIAPSSDTEAPSKEVASKKGKAKAAIPFQHQAGSWPDVFKLDNINQVLYPPRYNENTKHTYKVFGQVYIRQHAPQEQFPLQKEIRQYFTKGEIAAADTIWNAAQKNLKIEFRQGIFSMLSALREYRGELQKLRDSKPAGENFYSNAASDINELIFERVSFEVSYIVPAAIQTNLTDEDILALTVAKQLNQELEVIPSVLINGYTACIPRMVLEKDDQTQGIEVKKLLFRYGFIQYAKIWSEYSMTFLPKEAQKALKVILKGQYPVWLEGWNIQKTGSPDICILRITEGKCYSMVDPILKVDIDMEDLQAHQAALLDDVASVLSSSGDQWWTAYSSPSCLIQTEEIYGEKVTVKRKSQKARQIVLPCSIPQLSAISLSSEKRVSKDTLRMQSLEKLERLPSPASGQQKVEEEHFRSHYDVPSKRKNTLPESLTPAKRQRKKTLPASSPLTSTMLSRPPPPSAPASSAMPSLTSGKSRSFSTLAPRKS</sequence>
<comment type="caution">
    <text evidence="1">The sequence shown here is derived from an EMBL/GenBank/DDBJ whole genome shotgun (WGS) entry which is preliminary data.</text>
</comment>
<keyword evidence="2" id="KW-1185">Reference proteome</keyword>